<protein>
    <submittedName>
        <fullName evidence="2">Uncharacterized protein</fullName>
    </submittedName>
</protein>
<proteinExistence type="predicted"/>
<evidence type="ECO:0000256" key="1">
    <source>
        <dbReference type="SAM" id="Phobius"/>
    </source>
</evidence>
<sequence length="60" mass="6909">MLISTVSCHLSCFQSTKYLLQYFWITVGGEHSCVLMLIYRARVARSSMGNQWPVTERCCC</sequence>
<keyword evidence="1" id="KW-1133">Transmembrane helix</keyword>
<feature type="transmembrane region" description="Helical" evidence="1">
    <location>
        <begin position="20"/>
        <end position="39"/>
    </location>
</feature>
<evidence type="ECO:0000313" key="3">
    <source>
        <dbReference type="Proteomes" id="UP000308652"/>
    </source>
</evidence>
<accession>A0A5C3LG64</accession>
<name>A0A5C3LG64_9AGAR</name>
<organism evidence="2 3">
    <name type="scientific">Crucibulum laeve</name>
    <dbReference type="NCBI Taxonomy" id="68775"/>
    <lineage>
        <taxon>Eukaryota</taxon>
        <taxon>Fungi</taxon>
        <taxon>Dikarya</taxon>
        <taxon>Basidiomycota</taxon>
        <taxon>Agaricomycotina</taxon>
        <taxon>Agaricomycetes</taxon>
        <taxon>Agaricomycetidae</taxon>
        <taxon>Agaricales</taxon>
        <taxon>Agaricineae</taxon>
        <taxon>Nidulariaceae</taxon>
        <taxon>Crucibulum</taxon>
    </lineage>
</organism>
<dbReference type="Proteomes" id="UP000308652">
    <property type="component" value="Unassembled WGS sequence"/>
</dbReference>
<dbReference type="EMBL" id="ML213710">
    <property type="protein sequence ID" value="TFK31760.1"/>
    <property type="molecule type" value="Genomic_DNA"/>
</dbReference>
<keyword evidence="1" id="KW-0812">Transmembrane</keyword>
<reference evidence="2 3" key="1">
    <citation type="journal article" date="2019" name="Nat. Ecol. Evol.">
        <title>Megaphylogeny resolves global patterns of mushroom evolution.</title>
        <authorList>
            <person name="Varga T."/>
            <person name="Krizsan K."/>
            <person name="Foldi C."/>
            <person name="Dima B."/>
            <person name="Sanchez-Garcia M."/>
            <person name="Sanchez-Ramirez S."/>
            <person name="Szollosi G.J."/>
            <person name="Szarkandi J.G."/>
            <person name="Papp V."/>
            <person name="Albert L."/>
            <person name="Andreopoulos W."/>
            <person name="Angelini C."/>
            <person name="Antonin V."/>
            <person name="Barry K.W."/>
            <person name="Bougher N.L."/>
            <person name="Buchanan P."/>
            <person name="Buyck B."/>
            <person name="Bense V."/>
            <person name="Catcheside P."/>
            <person name="Chovatia M."/>
            <person name="Cooper J."/>
            <person name="Damon W."/>
            <person name="Desjardin D."/>
            <person name="Finy P."/>
            <person name="Geml J."/>
            <person name="Haridas S."/>
            <person name="Hughes K."/>
            <person name="Justo A."/>
            <person name="Karasinski D."/>
            <person name="Kautmanova I."/>
            <person name="Kiss B."/>
            <person name="Kocsube S."/>
            <person name="Kotiranta H."/>
            <person name="LaButti K.M."/>
            <person name="Lechner B.E."/>
            <person name="Liimatainen K."/>
            <person name="Lipzen A."/>
            <person name="Lukacs Z."/>
            <person name="Mihaltcheva S."/>
            <person name="Morgado L.N."/>
            <person name="Niskanen T."/>
            <person name="Noordeloos M.E."/>
            <person name="Ohm R.A."/>
            <person name="Ortiz-Santana B."/>
            <person name="Ovrebo C."/>
            <person name="Racz N."/>
            <person name="Riley R."/>
            <person name="Savchenko A."/>
            <person name="Shiryaev A."/>
            <person name="Soop K."/>
            <person name="Spirin V."/>
            <person name="Szebenyi C."/>
            <person name="Tomsovsky M."/>
            <person name="Tulloss R.E."/>
            <person name="Uehling J."/>
            <person name="Grigoriev I.V."/>
            <person name="Vagvolgyi C."/>
            <person name="Papp T."/>
            <person name="Martin F.M."/>
            <person name="Miettinen O."/>
            <person name="Hibbett D.S."/>
            <person name="Nagy L.G."/>
        </authorList>
    </citation>
    <scope>NUCLEOTIDE SEQUENCE [LARGE SCALE GENOMIC DNA]</scope>
    <source>
        <strain evidence="2 3">CBS 166.37</strain>
    </source>
</reference>
<gene>
    <name evidence="2" type="ORF">BDQ12DRAFT_92151</name>
</gene>
<keyword evidence="1" id="KW-0472">Membrane</keyword>
<dbReference type="AlphaFoldDB" id="A0A5C3LG64"/>
<keyword evidence="3" id="KW-1185">Reference proteome</keyword>
<evidence type="ECO:0000313" key="2">
    <source>
        <dbReference type="EMBL" id="TFK31760.1"/>
    </source>
</evidence>